<dbReference type="InterPro" id="IPR037523">
    <property type="entry name" value="VOC_core"/>
</dbReference>
<dbReference type="Pfam" id="PF00903">
    <property type="entry name" value="Glyoxalase"/>
    <property type="match status" value="1"/>
</dbReference>
<dbReference type="Gene3D" id="3.10.180.10">
    <property type="entry name" value="2,3-Dihydroxybiphenyl 1,2-Dioxygenase, domain 1"/>
    <property type="match status" value="1"/>
</dbReference>
<name>A0ABW6NS20_9NOCA</name>
<evidence type="ECO:0000313" key="2">
    <source>
        <dbReference type="EMBL" id="MFF0457944.1"/>
    </source>
</evidence>
<dbReference type="RefSeq" id="WP_387255328.1">
    <property type="nucleotide sequence ID" value="NZ_JBIALX010000020.1"/>
</dbReference>
<organism evidence="2 3">
    <name type="scientific">Nocardia africana</name>
    <dbReference type="NCBI Taxonomy" id="134964"/>
    <lineage>
        <taxon>Bacteria</taxon>
        <taxon>Bacillati</taxon>
        <taxon>Actinomycetota</taxon>
        <taxon>Actinomycetes</taxon>
        <taxon>Mycobacteriales</taxon>
        <taxon>Nocardiaceae</taxon>
        <taxon>Nocardia</taxon>
    </lineage>
</organism>
<accession>A0ABW6NS20</accession>
<comment type="caution">
    <text evidence="2">The sequence shown here is derived from an EMBL/GenBank/DDBJ whole genome shotgun (WGS) entry which is preliminary data.</text>
</comment>
<proteinExistence type="predicted"/>
<dbReference type="SUPFAM" id="SSF54593">
    <property type="entry name" value="Glyoxalase/Bleomycin resistance protein/Dihydroxybiphenyl dioxygenase"/>
    <property type="match status" value="1"/>
</dbReference>
<dbReference type="Proteomes" id="UP001601521">
    <property type="component" value="Unassembled WGS sequence"/>
</dbReference>
<evidence type="ECO:0000259" key="1">
    <source>
        <dbReference type="PROSITE" id="PS51819"/>
    </source>
</evidence>
<keyword evidence="3" id="KW-1185">Reference proteome</keyword>
<dbReference type="PROSITE" id="PS51819">
    <property type="entry name" value="VOC"/>
    <property type="match status" value="1"/>
</dbReference>
<sequence length="152" mass="15821">MTNPATPSDSFKTAPAAAPYGDAMAPQLNAIGVVVSDVTAALGFYRRLGLEFGEVVGGGHVEAPLPGRFRLMLDSEENIARDVGGRSWNAAAGRIGLAVECDSAAEVDALFGELVAAGYHGETQPFDAVWGQRYATVHDPDGNGVDLYAPLS</sequence>
<reference evidence="2 3" key="1">
    <citation type="submission" date="2024-10" db="EMBL/GenBank/DDBJ databases">
        <title>The Natural Products Discovery Center: Release of the First 8490 Sequenced Strains for Exploring Actinobacteria Biosynthetic Diversity.</title>
        <authorList>
            <person name="Kalkreuter E."/>
            <person name="Kautsar S.A."/>
            <person name="Yang D."/>
            <person name="Bader C.D."/>
            <person name="Teijaro C.N."/>
            <person name="Fluegel L."/>
            <person name="Davis C.M."/>
            <person name="Simpson J.R."/>
            <person name="Lauterbach L."/>
            <person name="Steele A.D."/>
            <person name="Gui C."/>
            <person name="Meng S."/>
            <person name="Li G."/>
            <person name="Viehrig K."/>
            <person name="Ye F."/>
            <person name="Su P."/>
            <person name="Kiefer A.F."/>
            <person name="Nichols A."/>
            <person name="Cepeda A.J."/>
            <person name="Yan W."/>
            <person name="Fan B."/>
            <person name="Jiang Y."/>
            <person name="Adhikari A."/>
            <person name="Zheng C.-J."/>
            <person name="Schuster L."/>
            <person name="Cowan T.M."/>
            <person name="Smanski M.J."/>
            <person name="Chevrette M.G."/>
            <person name="De Carvalho L.P.S."/>
            <person name="Shen B."/>
        </authorList>
    </citation>
    <scope>NUCLEOTIDE SEQUENCE [LARGE SCALE GENOMIC DNA]</scope>
    <source>
        <strain evidence="2 3">NPDC004550</strain>
    </source>
</reference>
<dbReference type="InterPro" id="IPR029068">
    <property type="entry name" value="Glyas_Bleomycin-R_OHBP_Dase"/>
</dbReference>
<evidence type="ECO:0000313" key="3">
    <source>
        <dbReference type="Proteomes" id="UP001601521"/>
    </source>
</evidence>
<dbReference type="InterPro" id="IPR004360">
    <property type="entry name" value="Glyas_Fos-R_dOase_dom"/>
</dbReference>
<feature type="domain" description="VOC" evidence="1">
    <location>
        <begin position="27"/>
        <end position="150"/>
    </location>
</feature>
<protein>
    <submittedName>
        <fullName evidence="2">VOC family protein</fullName>
    </submittedName>
</protein>
<dbReference type="EMBL" id="JBIALX010000020">
    <property type="protein sequence ID" value="MFF0457944.1"/>
    <property type="molecule type" value="Genomic_DNA"/>
</dbReference>
<dbReference type="PANTHER" id="PTHR36503:SF3">
    <property type="entry name" value="BLR0126 PROTEIN"/>
    <property type="match status" value="1"/>
</dbReference>
<dbReference type="PANTHER" id="PTHR36503">
    <property type="entry name" value="BLR2520 PROTEIN"/>
    <property type="match status" value="1"/>
</dbReference>
<gene>
    <name evidence="2" type="ORF">ACFYTH_31680</name>
</gene>